<dbReference type="Proteomes" id="UP000005239">
    <property type="component" value="Unassembled WGS sequence"/>
</dbReference>
<organism evidence="1 2">
    <name type="scientific">Pristionchus pacificus</name>
    <name type="common">Parasitic nematode worm</name>
    <dbReference type="NCBI Taxonomy" id="54126"/>
    <lineage>
        <taxon>Eukaryota</taxon>
        <taxon>Metazoa</taxon>
        <taxon>Ecdysozoa</taxon>
        <taxon>Nematoda</taxon>
        <taxon>Chromadorea</taxon>
        <taxon>Rhabditida</taxon>
        <taxon>Rhabditina</taxon>
        <taxon>Diplogasteromorpha</taxon>
        <taxon>Diplogasteroidea</taxon>
        <taxon>Neodiplogasteridae</taxon>
        <taxon>Pristionchus</taxon>
    </lineage>
</organism>
<gene>
    <name evidence="1" type="primary">WBGene00279436</name>
</gene>
<dbReference type="PANTHER" id="PTHR46561:SF11">
    <property type="entry name" value="SERPENTINE RECEPTOR CLASS ALPHA_BETA-14"/>
    <property type="match status" value="1"/>
</dbReference>
<sequence length="360" mass="40576">MNALQCSVFHELASTFEYRLLVLVKAILCIAGTLRLLIQWRKYGLGFLVHTNTKILFRFYVVLNVIVSAIFGSIFAYDFMRLFFGCLLLDFRWILLSRGVGISSLFAMQHVMLVLSLERLYSAIYPAHFEKHSSKLLSFSLALIAVSIVVCIEKGCNLQIVATLAYTLFEVSDSGRLFQEPKIENFMGRVAVSSCVSLLTLCLDCSVNILRKPATGISLAISYQRSENRRIVLILLPIELSQIVLGFSGSFALFMFNKMAVNSTPFAQQLFLELVTYVVFFPLILSYLIQHSLKQKTVGRPANRSFRITQAQLELMNECRPFCSIVQDLSQSLAYHLVSALKGASCVAGAVRIVMHYKHY</sequence>
<evidence type="ECO:0000313" key="1">
    <source>
        <dbReference type="EnsemblMetazoa" id="PPA41067.1"/>
    </source>
</evidence>
<evidence type="ECO:0000313" key="2">
    <source>
        <dbReference type="Proteomes" id="UP000005239"/>
    </source>
</evidence>
<keyword evidence="2" id="KW-1185">Reference proteome</keyword>
<dbReference type="EnsemblMetazoa" id="PPA41067.1">
    <property type="protein sequence ID" value="PPA41067.1"/>
    <property type="gene ID" value="WBGene00279436"/>
</dbReference>
<accession>A0A2A6CNQ0</accession>
<proteinExistence type="predicted"/>
<accession>A0A8R1UX86</accession>
<name>A0A2A6CNQ0_PRIPA</name>
<reference evidence="2" key="1">
    <citation type="journal article" date="2008" name="Nat. Genet.">
        <title>The Pristionchus pacificus genome provides a unique perspective on nematode lifestyle and parasitism.</title>
        <authorList>
            <person name="Dieterich C."/>
            <person name="Clifton S.W."/>
            <person name="Schuster L.N."/>
            <person name="Chinwalla A."/>
            <person name="Delehaunty K."/>
            <person name="Dinkelacker I."/>
            <person name="Fulton L."/>
            <person name="Fulton R."/>
            <person name="Godfrey J."/>
            <person name="Minx P."/>
            <person name="Mitreva M."/>
            <person name="Roeseler W."/>
            <person name="Tian H."/>
            <person name="Witte H."/>
            <person name="Yang S.P."/>
            <person name="Wilson R.K."/>
            <person name="Sommer R.J."/>
        </authorList>
    </citation>
    <scope>NUCLEOTIDE SEQUENCE [LARGE SCALE GENOMIC DNA]</scope>
    <source>
        <strain evidence="2">PS312</strain>
    </source>
</reference>
<dbReference type="PANTHER" id="PTHR46561">
    <property type="entry name" value="SERPENTINE RECEPTOR, CLASS AB (CLASS A-LIKE)-RELATED"/>
    <property type="match status" value="1"/>
</dbReference>
<dbReference type="InterPro" id="IPR053286">
    <property type="entry name" value="Nematode_rcpt-like_srab"/>
</dbReference>
<reference evidence="1" key="2">
    <citation type="submission" date="2022-06" db="UniProtKB">
        <authorList>
            <consortium name="EnsemblMetazoa"/>
        </authorList>
    </citation>
    <scope>IDENTIFICATION</scope>
    <source>
        <strain evidence="1">PS312</strain>
    </source>
</reference>
<dbReference type="AlphaFoldDB" id="A0A2A6CNQ0"/>
<protein>
    <submittedName>
        <fullName evidence="1">Uncharacterized protein</fullName>
    </submittedName>
</protein>